<dbReference type="PANTHER" id="PTHR30050">
    <property type="entry name" value="CHROMOSOMAL REPLICATION INITIATOR PROTEIN DNAA"/>
    <property type="match status" value="1"/>
</dbReference>
<feature type="non-terminal residue" evidence="2">
    <location>
        <position position="1"/>
    </location>
</feature>
<reference evidence="2" key="1">
    <citation type="submission" date="2020-10" db="EMBL/GenBank/DDBJ databases">
        <authorList>
            <person name="Gilroy R."/>
        </authorList>
    </citation>
    <scope>NUCLEOTIDE SEQUENCE</scope>
    <source>
        <strain evidence="2">11167</strain>
    </source>
</reference>
<comment type="caution">
    <text evidence="2">The sequence shown here is derived from an EMBL/GenBank/DDBJ whole genome shotgun (WGS) entry which is preliminary data.</text>
</comment>
<feature type="domain" description="IstB-like ATP-binding" evidence="1">
    <location>
        <begin position="2"/>
        <end position="161"/>
    </location>
</feature>
<dbReference type="Pfam" id="PF01695">
    <property type="entry name" value="IstB_IS21"/>
    <property type="match status" value="1"/>
</dbReference>
<reference evidence="2" key="2">
    <citation type="journal article" date="2021" name="PeerJ">
        <title>Extensive microbial diversity within the chicken gut microbiome revealed by metagenomics and culture.</title>
        <authorList>
            <person name="Gilroy R."/>
            <person name="Ravi A."/>
            <person name="Getino M."/>
            <person name="Pursley I."/>
            <person name="Horton D.L."/>
            <person name="Alikhan N.F."/>
            <person name="Baker D."/>
            <person name="Gharbi K."/>
            <person name="Hall N."/>
            <person name="Watson M."/>
            <person name="Adriaenssens E.M."/>
            <person name="Foster-Nyarko E."/>
            <person name="Jarju S."/>
            <person name="Secka A."/>
            <person name="Antonio M."/>
            <person name="Oren A."/>
            <person name="Chaudhuri R.R."/>
            <person name="La Ragione R."/>
            <person name="Hildebrand F."/>
            <person name="Pallen M.J."/>
        </authorList>
    </citation>
    <scope>NUCLEOTIDE SEQUENCE</scope>
    <source>
        <strain evidence="2">11167</strain>
    </source>
</reference>
<keyword evidence="2" id="KW-0067">ATP-binding</keyword>
<dbReference type="AlphaFoldDB" id="A0A9D9EB54"/>
<dbReference type="Proteomes" id="UP000823633">
    <property type="component" value="Unassembled WGS sequence"/>
</dbReference>
<dbReference type="SUPFAM" id="SSF52540">
    <property type="entry name" value="P-loop containing nucleoside triphosphate hydrolases"/>
    <property type="match status" value="1"/>
</dbReference>
<gene>
    <name evidence="2" type="ORF">IAC42_07350</name>
</gene>
<accession>A0A9D9EB54</accession>
<evidence type="ECO:0000313" key="2">
    <source>
        <dbReference type="EMBL" id="MBO8443560.1"/>
    </source>
</evidence>
<dbReference type="EMBL" id="JADIMU010000047">
    <property type="protein sequence ID" value="MBO8443560.1"/>
    <property type="molecule type" value="Genomic_DNA"/>
</dbReference>
<evidence type="ECO:0000259" key="1">
    <source>
        <dbReference type="Pfam" id="PF01695"/>
    </source>
</evidence>
<protein>
    <submittedName>
        <fullName evidence="2">ATP-binding protein</fullName>
    </submittedName>
</protein>
<dbReference type="GO" id="GO:0006260">
    <property type="term" value="P:DNA replication"/>
    <property type="evidence" value="ECO:0007669"/>
    <property type="project" value="TreeGrafter"/>
</dbReference>
<sequence length="165" mass="18986">KLDKEYIQDLNTLQFVFKHHNLVVWGPPGTGKTWLSKMIATSACAKGLRTRWVTFPVLYDQLLRLYKSTDGQTLDSKLAYYSRFDLLCIDEFPNVSDIDPFLVQQMFNTFSEKATSLLVCMQIQPEKMDELFPIRGIGQSVKGRILQKAKRIHLQGPDLRLLSCD</sequence>
<keyword evidence="2" id="KW-0547">Nucleotide-binding</keyword>
<dbReference type="Gene3D" id="3.40.50.300">
    <property type="entry name" value="P-loop containing nucleotide triphosphate hydrolases"/>
    <property type="match status" value="1"/>
</dbReference>
<dbReference type="GO" id="GO:0005524">
    <property type="term" value="F:ATP binding"/>
    <property type="evidence" value="ECO:0007669"/>
    <property type="project" value="UniProtKB-KW"/>
</dbReference>
<dbReference type="InterPro" id="IPR002611">
    <property type="entry name" value="IstB_ATP-bd"/>
</dbReference>
<name>A0A9D9EB54_9SPIR</name>
<organism evidence="2 3">
    <name type="scientific">Candidatus Aphodenecus pullistercoris</name>
    <dbReference type="NCBI Taxonomy" id="2840669"/>
    <lineage>
        <taxon>Bacteria</taxon>
        <taxon>Pseudomonadati</taxon>
        <taxon>Spirochaetota</taxon>
        <taxon>Spirochaetia</taxon>
        <taxon>Spirochaetales</taxon>
        <taxon>Candidatus Aphodenecus</taxon>
    </lineage>
</organism>
<evidence type="ECO:0000313" key="3">
    <source>
        <dbReference type="Proteomes" id="UP000823633"/>
    </source>
</evidence>
<dbReference type="InterPro" id="IPR027417">
    <property type="entry name" value="P-loop_NTPase"/>
</dbReference>
<proteinExistence type="predicted"/>
<dbReference type="PANTHER" id="PTHR30050:SF4">
    <property type="entry name" value="ATP-BINDING PROTEIN RV3427C IN INSERTION SEQUENCE-RELATED"/>
    <property type="match status" value="1"/>
</dbReference>